<dbReference type="InterPro" id="IPR036291">
    <property type="entry name" value="NAD(P)-bd_dom_sf"/>
</dbReference>
<dbReference type="Gene3D" id="3.40.50.720">
    <property type="entry name" value="NAD(P)-binding Rossmann-like Domain"/>
    <property type="match status" value="1"/>
</dbReference>
<name>X1B437_9ZZZZ</name>
<dbReference type="EMBL" id="BART01012007">
    <property type="protein sequence ID" value="GAG89840.1"/>
    <property type="molecule type" value="Genomic_DNA"/>
</dbReference>
<proteinExistence type="predicted"/>
<dbReference type="AlphaFoldDB" id="X1B437"/>
<organism evidence="1">
    <name type="scientific">marine sediment metagenome</name>
    <dbReference type="NCBI Taxonomy" id="412755"/>
    <lineage>
        <taxon>unclassified sequences</taxon>
        <taxon>metagenomes</taxon>
        <taxon>ecological metagenomes</taxon>
    </lineage>
</organism>
<sequence length="81" mass="8398">MKMKVLVTGSSGAIGSKIAATVSKHGTCVGVDLVPGKFTTHLASITDKGIINKIVSGVETNIHTAAYLTPHIGMVRLVQIL</sequence>
<accession>X1B437</accession>
<reference evidence="1" key="1">
    <citation type="journal article" date="2014" name="Front. Microbiol.">
        <title>High frequency of phylogenetically diverse reductive dehalogenase-homologous genes in deep subseafloor sedimentary metagenomes.</title>
        <authorList>
            <person name="Kawai M."/>
            <person name="Futagami T."/>
            <person name="Toyoda A."/>
            <person name="Takaki Y."/>
            <person name="Nishi S."/>
            <person name="Hori S."/>
            <person name="Arai W."/>
            <person name="Tsubouchi T."/>
            <person name="Morono Y."/>
            <person name="Uchiyama I."/>
            <person name="Ito T."/>
            <person name="Fujiyama A."/>
            <person name="Inagaki F."/>
            <person name="Takami H."/>
        </authorList>
    </citation>
    <scope>NUCLEOTIDE SEQUENCE</scope>
    <source>
        <strain evidence="1">Expedition CK06-06</strain>
    </source>
</reference>
<dbReference type="SUPFAM" id="SSF51735">
    <property type="entry name" value="NAD(P)-binding Rossmann-fold domains"/>
    <property type="match status" value="1"/>
</dbReference>
<gene>
    <name evidence="1" type="ORF">S01H4_25283</name>
</gene>
<comment type="caution">
    <text evidence="1">The sequence shown here is derived from an EMBL/GenBank/DDBJ whole genome shotgun (WGS) entry which is preliminary data.</text>
</comment>
<protein>
    <recommendedName>
        <fullName evidence="2">NAD-dependent epimerase/dehydratase domain-containing protein</fullName>
    </recommendedName>
</protein>
<evidence type="ECO:0008006" key="2">
    <source>
        <dbReference type="Google" id="ProtNLM"/>
    </source>
</evidence>
<evidence type="ECO:0000313" key="1">
    <source>
        <dbReference type="EMBL" id="GAG89840.1"/>
    </source>
</evidence>